<evidence type="ECO:0000313" key="1">
    <source>
        <dbReference type="EnsemblPlants" id="Pp3c1_8400V3.2"/>
    </source>
</evidence>
<protein>
    <submittedName>
        <fullName evidence="1">Uncharacterized protein</fullName>
    </submittedName>
</protein>
<proteinExistence type="predicted"/>
<name>A0A7I4FCE5_PHYPA</name>
<accession>A0A7I4FCE5</accession>
<dbReference type="EnsemblPlants" id="Pp3c1_8400V3.2">
    <property type="protein sequence ID" value="Pp3c1_8400V3.2"/>
    <property type="gene ID" value="Pp3c1_8400"/>
</dbReference>
<dbReference type="Proteomes" id="UP000006727">
    <property type="component" value="Chromosome 1"/>
</dbReference>
<dbReference type="Gramene" id="Pp3c1_8400V3.2">
    <property type="protein sequence ID" value="Pp3c1_8400V3.2"/>
    <property type="gene ID" value="Pp3c1_8400"/>
</dbReference>
<dbReference type="AlphaFoldDB" id="A0A7I4FCE5"/>
<sequence>MCEYLLQFCGTKIVKVQIVRRLNDVLSEVPQRTGMAFVHAAVCCTVNVQLVFCTC</sequence>
<keyword evidence="2" id="KW-1185">Reference proteome</keyword>
<evidence type="ECO:0000313" key="2">
    <source>
        <dbReference type="Proteomes" id="UP000006727"/>
    </source>
</evidence>
<reference evidence="1 2" key="1">
    <citation type="journal article" date="2008" name="Science">
        <title>The Physcomitrella genome reveals evolutionary insights into the conquest of land by plants.</title>
        <authorList>
            <person name="Rensing S."/>
            <person name="Lang D."/>
            <person name="Zimmer A."/>
            <person name="Terry A."/>
            <person name="Salamov A."/>
            <person name="Shapiro H."/>
            <person name="Nishiyama T."/>
            <person name="Perroud P.-F."/>
            <person name="Lindquist E."/>
            <person name="Kamisugi Y."/>
            <person name="Tanahashi T."/>
            <person name="Sakakibara K."/>
            <person name="Fujita T."/>
            <person name="Oishi K."/>
            <person name="Shin-I T."/>
            <person name="Kuroki Y."/>
            <person name="Toyoda A."/>
            <person name="Suzuki Y."/>
            <person name="Hashimoto A."/>
            <person name="Yamaguchi K."/>
            <person name="Sugano A."/>
            <person name="Kohara Y."/>
            <person name="Fujiyama A."/>
            <person name="Anterola A."/>
            <person name="Aoki S."/>
            <person name="Ashton N."/>
            <person name="Barbazuk W.B."/>
            <person name="Barker E."/>
            <person name="Bennetzen J."/>
            <person name="Bezanilla M."/>
            <person name="Blankenship R."/>
            <person name="Cho S.H."/>
            <person name="Dutcher S."/>
            <person name="Estelle M."/>
            <person name="Fawcett J.A."/>
            <person name="Gundlach H."/>
            <person name="Hanada K."/>
            <person name="Heyl A."/>
            <person name="Hicks K.A."/>
            <person name="Hugh J."/>
            <person name="Lohr M."/>
            <person name="Mayer K."/>
            <person name="Melkozernov A."/>
            <person name="Murata T."/>
            <person name="Nelson D."/>
            <person name="Pils B."/>
            <person name="Prigge M."/>
            <person name="Reiss B."/>
            <person name="Renner T."/>
            <person name="Rombauts S."/>
            <person name="Rushton P."/>
            <person name="Sanderfoot A."/>
            <person name="Schween G."/>
            <person name="Shiu S.-H."/>
            <person name="Stueber K."/>
            <person name="Theodoulou F.L."/>
            <person name="Tu H."/>
            <person name="Van de Peer Y."/>
            <person name="Verrier P.J."/>
            <person name="Waters E."/>
            <person name="Wood A."/>
            <person name="Yang L."/>
            <person name="Cove D."/>
            <person name="Cuming A."/>
            <person name="Hasebe M."/>
            <person name="Lucas S."/>
            <person name="Mishler D.B."/>
            <person name="Reski R."/>
            <person name="Grigoriev I."/>
            <person name="Quatrano R.S."/>
            <person name="Boore J.L."/>
        </authorList>
    </citation>
    <scope>NUCLEOTIDE SEQUENCE [LARGE SCALE GENOMIC DNA]</scope>
    <source>
        <strain evidence="1 2">cv. Gransden 2004</strain>
    </source>
</reference>
<organism evidence="1 2">
    <name type="scientific">Physcomitrium patens</name>
    <name type="common">Spreading-leaved earth moss</name>
    <name type="synonym">Physcomitrella patens</name>
    <dbReference type="NCBI Taxonomy" id="3218"/>
    <lineage>
        <taxon>Eukaryota</taxon>
        <taxon>Viridiplantae</taxon>
        <taxon>Streptophyta</taxon>
        <taxon>Embryophyta</taxon>
        <taxon>Bryophyta</taxon>
        <taxon>Bryophytina</taxon>
        <taxon>Bryopsida</taxon>
        <taxon>Funariidae</taxon>
        <taxon>Funariales</taxon>
        <taxon>Funariaceae</taxon>
        <taxon>Physcomitrium</taxon>
    </lineage>
</organism>
<reference evidence="1 2" key="2">
    <citation type="journal article" date="2018" name="Plant J.">
        <title>The Physcomitrella patens chromosome-scale assembly reveals moss genome structure and evolution.</title>
        <authorList>
            <person name="Lang D."/>
            <person name="Ullrich K.K."/>
            <person name="Murat F."/>
            <person name="Fuchs J."/>
            <person name="Jenkins J."/>
            <person name="Haas F.B."/>
            <person name="Piednoel M."/>
            <person name="Gundlach H."/>
            <person name="Van Bel M."/>
            <person name="Meyberg R."/>
            <person name="Vives C."/>
            <person name="Morata J."/>
            <person name="Symeonidi A."/>
            <person name="Hiss M."/>
            <person name="Muchero W."/>
            <person name="Kamisugi Y."/>
            <person name="Saleh O."/>
            <person name="Blanc G."/>
            <person name="Decker E.L."/>
            <person name="van Gessel N."/>
            <person name="Grimwood J."/>
            <person name="Hayes R.D."/>
            <person name="Graham S.W."/>
            <person name="Gunter L.E."/>
            <person name="McDaniel S.F."/>
            <person name="Hoernstein S.N.W."/>
            <person name="Larsson A."/>
            <person name="Li F.W."/>
            <person name="Perroud P.F."/>
            <person name="Phillips J."/>
            <person name="Ranjan P."/>
            <person name="Rokshar D.S."/>
            <person name="Rothfels C.J."/>
            <person name="Schneider L."/>
            <person name="Shu S."/>
            <person name="Stevenson D.W."/>
            <person name="Thummler F."/>
            <person name="Tillich M."/>
            <person name="Villarreal Aguilar J.C."/>
            <person name="Widiez T."/>
            <person name="Wong G.K."/>
            <person name="Wymore A."/>
            <person name="Zhang Y."/>
            <person name="Zimmer A.D."/>
            <person name="Quatrano R.S."/>
            <person name="Mayer K.F.X."/>
            <person name="Goodstein D."/>
            <person name="Casacuberta J.M."/>
            <person name="Vandepoele K."/>
            <person name="Reski R."/>
            <person name="Cuming A.C."/>
            <person name="Tuskan G.A."/>
            <person name="Maumus F."/>
            <person name="Salse J."/>
            <person name="Schmutz J."/>
            <person name="Rensing S.A."/>
        </authorList>
    </citation>
    <scope>NUCLEOTIDE SEQUENCE [LARGE SCALE GENOMIC DNA]</scope>
    <source>
        <strain evidence="1 2">cv. Gransden 2004</strain>
    </source>
</reference>
<dbReference type="EMBL" id="ABEU02000001">
    <property type="status" value="NOT_ANNOTATED_CDS"/>
    <property type="molecule type" value="Genomic_DNA"/>
</dbReference>
<reference evidence="1" key="3">
    <citation type="submission" date="2020-12" db="UniProtKB">
        <authorList>
            <consortium name="EnsemblPlants"/>
        </authorList>
    </citation>
    <scope>IDENTIFICATION</scope>
</reference>